<evidence type="ECO:0000313" key="3">
    <source>
        <dbReference type="Proteomes" id="UP000094527"/>
    </source>
</evidence>
<evidence type="ECO:0000313" key="2">
    <source>
        <dbReference type="EMBL" id="ODM89258.1"/>
    </source>
</evidence>
<keyword evidence="2" id="KW-0347">Helicase</keyword>
<dbReference type="EMBL" id="LJIJ01002767">
    <property type="protein sequence ID" value="ODM89258.1"/>
    <property type="molecule type" value="Genomic_DNA"/>
</dbReference>
<name>A0A1D2M8F2_ORCCI</name>
<keyword evidence="2" id="KW-0378">Hydrolase</keyword>
<sequence length="154" mass="17166">FDVGLPPVSGEISELLEPYLRLEDHPLHSFRQNVTSVKCPRDVKSLLEVNATQLPLIIKVKRNPATGQLISYYEAETSSNVETPHNSLSLNRAPGRKTDGLKGSSANLPFWPGGFDEEKKLREATNKLGALEIDKDEAELFHELFEKGKDLTIL</sequence>
<gene>
    <name evidence="2" type="ORF">Ocin01_17421</name>
</gene>
<feature type="domain" description="Ski2 N-terminal" evidence="1">
    <location>
        <begin position="40"/>
        <end position="141"/>
    </location>
</feature>
<accession>A0A1D2M8F2</accession>
<organism evidence="2 3">
    <name type="scientific">Orchesella cincta</name>
    <name type="common">Springtail</name>
    <name type="synonym">Podura cincta</name>
    <dbReference type="NCBI Taxonomy" id="48709"/>
    <lineage>
        <taxon>Eukaryota</taxon>
        <taxon>Metazoa</taxon>
        <taxon>Ecdysozoa</taxon>
        <taxon>Arthropoda</taxon>
        <taxon>Hexapoda</taxon>
        <taxon>Collembola</taxon>
        <taxon>Entomobryomorpha</taxon>
        <taxon>Entomobryoidea</taxon>
        <taxon>Orchesellidae</taxon>
        <taxon>Orchesellinae</taxon>
        <taxon>Orchesella</taxon>
    </lineage>
</organism>
<keyword evidence="2" id="KW-0067">ATP-binding</keyword>
<dbReference type="OrthoDB" id="64767at2759"/>
<evidence type="ECO:0000259" key="1">
    <source>
        <dbReference type="Pfam" id="PF17911"/>
    </source>
</evidence>
<protein>
    <submittedName>
        <fullName evidence="2">Helicase SKI2W</fullName>
    </submittedName>
</protein>
<dbReference type="STRING" id="48709.A0A1D2M8F2"/>
<reference evidence="2 3" key="1">
    <citation type="journal article" date="2016" name="Genome Biol. Evol.">
        <title>Gene Family Evolution Reflects Adaptation to Soil Environmental Stressors in the Genome of the Collembolan Orchesella cincta.</title>
        <authorList>
            <person name="Faddeeva-Vakhrusheva A."/>
            <person name="Derks M.F."/>
            <person name="Anvar S.Y."/>
            <person name="Agamennone V."/>
            <person name="Suring W."/>
            <person name="Smit S."/>
            <person name="van Straalen N.M."/>
            <person name="Roelofs D."/>
        </authorList>
    </citation>
    <scope>NUCLEOTIDE SEQUENCE [LARGE SCALE GENOMIC DNA]</scope>
    <source>
        <tissue evidence="2">Mixed pool</tissue>
    </source>
</reference>
<dbReference type="GO" id="GO:0004386">
    <property type="term" value="F:helicase activity"/>
    <property type="evidence" value="ECO:0007669"/>
    <property type="project" value="UniProtKB-KW"/>
</dbReference>
<dbReference type="Proteomes" id="UP000094527">
    <property type="component" value="Unassembled WGS sequence"/>
</dbReference>
<dbReference type="AlphaFoldDB" id="A0A1D2M8F2"/>
<comment type="caution">
    <text evidence="2">The sequence shown here is derived from an EMBL/GenBank/DDBJ whole genome shotgun (WGS) entry which is preliminary data.</text>
</comment>
<proteinExistence type="predicted"/>
<keyword evidence="3" id="KW-1185">Reference proteome</keyword>
<keyword evidence="2" id="KW-0547">Nucleotide-binding</keyword>
<dbReference type="InterPro" id="IPR040801">
    <property type="entry name" value="Ski2_N"/>
</dbReference>
<feature type="non-terminal residue" evidence="2">
    <location>
        <position position="1"/>
    </location>
</feature>
<dbReference type="Pfam" id="PF17911">
    <property type="entry name" value="Ski2_N"/>
    <property type="match status" value="1"/>
</dbReference>